<name>A0A328ATG2_9CAUL</name>
<organism evidence="11 12">
    <name type="scientific">Phenylobacterium deserti</name>
    <dbReference type="NCBI Taxonomy" id="1914756"/>
    <lineage>
        <taxon>Bacteria</taxon>
        <taxon>Pseudomonadati</taxon>
        <taxon>Pseudomonadota</taxon>
        <taxon>Alphaproteobacteria</taxon>
        <taxon>Caulobacterales</taxon>
        <taxon>Caulobacteraceae</taxon>
        <taxon>Phenylobacterium</taxon>
    </lineage>
</organism>
<dbReference type="GO" id="GO:0006753">
    <property type="term" value="P:nucleoside phosphate metabolic process"/>
    <property type="evidence" value="ECO:0007669"/>
    <property type="project" value="TreeGrafter"/>
</dbReference>
<evidence type="ECO:0000256" key="4">
    <source>
        <dbReference type="ARBA" id="ARBA00011738"/>
    </source>
</evidence>
<feature type="binding site" evidence="9">
    <location>
        <position position="147"/>
    </location>
    <ligand>
        <name>Mg(2+)</name>
        <dbReference type="ChEBI" id="CHEBI:18420"/>
        <label>1</label>
    </ligand>
</feature>
<sequence>MPLKIEKLDTVYEGYSTLYKATVRGPDGETFQREIEDHGQAVAVLPYDPDRRTALLVRLPRLPVIWAGGPNQLLEAPAGMLDGDEPHEEAARREALEEVGAQLGEMEQIGAAFPSAGVSSEKVTLFLAPYAQSDRVEQGGGVEGEQENITVIEMPLAELWRQVQVQEIQDMKTLLLAHALRARRPELFEA</sequence>
<dbReference type="Pfam" id="PF00293">
    <property type="entry name" value="NUDIX"/>
    <property type="match status" value="1"/>
</dbReference>
<dbReference type="InterPro" id="IPR020084">
    <property type="entry name" value="NUDIX_hydrolase_CS"/>
</dbReference>
<accession>A0A328ATG2</accession>
<evidence type="ECO:0000313" key="11">
    <source>
        <dbReference type="EMBL" id="RAK57565.1"/>
    </source>
</evidence>
<feature type="domain" description="Nudix hydrolase" evidence="10">
    <location>
        <begin position="37"/>
        <end position="176"/>
    </location>
</feature>
<dbReference type="OrthoDB" id="5292471at2"/>
<dbReference type="PANTHER" id="PTHR11839">
    <property type="entry name" value="UDP/ADP-SUGAR PYROPHOSPHATASE"/>
    <property type="match status" value="1"/>
</dbReference>
<evidence type="ECO:0000256" key="9">
    <source>
        <dbReference type="PIRSR" id="PIRSR604385-2"/>
    </source>
</evidence>
<dbReference type="Gene3D" id="3.90.79.10">
    <property type="entry name" value="Nucleoside Triphosphate Pyrophosphohydrolase"/>
    <property type="match status" value="1"/>
</dbReference>
<dbReference type="InterPro" id="IPR015797">
    <property type="entry name" value="NUDIX_hydrolase-like_dom_sf"/>
</dbReference>
<comment type="catalytic activity">
    <reaction evidence="1">
        <text>GDP-alpha-D-mannose + H2O = alpha-D-mannose 1-phosphate + GMP + 2 H(+)</text>
        <dbReference type="Rhea" id="RHEA:27978"/>
        <dbReference type="ChEBI" id="CHEBI:15377"/>
        <dbReference type="ChEBI" id="CHEBI:15378"/>
        <dbReference type="ChEBI" id="CHEBI:57527"/>
        <dbReference type="ChEBI" id="CHEBI:58115"/>
        <dbReference type="ChEBI" id="CHEBI:58409"/>
    </reaction>
</comment>
<dbReference type="InterPro" id="IPR004385">
    <property type="entry name" value="NDP_pyrophosphatase"/>
</dbReference>
<feature type="binding site" evidence="9">
    <location>
        <position position="98"/>
    </location>
    <ligand>
        <name>Mg(2+)</name>
        <dbReference type="ChEBI" id="CHEBI:18420"/>
        <label>1</label>
    </ligand>
</feature>
<dbReference type="EMBL" id="QFYR01000001">
    <property type="protein sequence ID" value="RAK57565.1"/>
    <property type="molecule type" value="Genomic_DNA"/>
</dbReference>
<dbReference type="GO" id="GO:0046872">
    <property type="term" value="F:metal ion binding"/>
    <property type="evidence" value="ECO:0007669"/>
    <property type="project" value="UniProtKB-KW"/>
</dbReference>
<keyword evidence="9" id="KW-0460">Magnesium</keyword>
<evidence type="ECO:0000256" key="1">
    <source>
        <dbReference type="ARBA" id="ARBA00000847"/>
    </source>
</evidence>
<dbReference type="PANTHER" id="PTHR11839:SF18">
    <property type="entry name" value="NUDIX HYDROLASE DOMAIN-CONTAINING PROTEIN"/>
    <property type="match status" value="1"/>
</dbReference>
<keyword evidence="9" id="KW-0479">Metal-binding</keyword>
<evidence type="ECO:0000256" key="8">
    <source>
        <dbReference type="ARBA" id="ARBA00032272"/>
    </source>
</evidence>
<comment type="caution">
    <text evidence="11">The sequence shown here is derived from an EMBL/GenBank/DDBJ whole genome shotgun (WGS) entry which is preliminary data.</text>
</comment>
<evidence type="ECO:0000259" key="10">
    <source>
        <dbReference type="PROSITE" id="PS51462"/>
    </source>
</evidence>
<dbReference type="Proteomes" id="UP000249725">
    <property type="component" value="Unassembled WGS sequence"/>
</dbReference>
<dbReference type="GO" id="GO:0005829">
    <property type="term" value="C:cytosol"/>
    <property type="evidence" value="ECO:0007669"/>
    <property type="project" value="TreeGrafter"/>
</dbReference>
<proteinExistence type="inferred from homology"/>
<gene>
    <name evidence="11" type="ORF">DJ018_06440</name>
</gene>
<comment type="similarity">
    <text evidence="3">Belongs to the Nudix hydrolase family. NudK subfamily.</text>
</comment>
<keyword evidence="6 11" id="KW-0378">Hydrolase</keyword>
<evidence type="ECO:0000313" key="12">
    <source>
        <dbReference type="Proteomes" id="UP000249725"/>
    </source>
</evidence>
<keyword evidence="12" id="KW-1185">Reference proteome</keyword>
<dbReference type="NCBIfam" id="TIGR00052">
    <property type="entry name" value="nudix-type nucleoside diphosphatase, YffH/AdpP family"/>
    <property type="match status" value="1"/>
</dbReference>
<dbReference type="PROSITE" id="PS00893">
    <property type="entry name" value="NUDIX_BOX"/>
    <property type="match status" value="1"/>
</dbReference>
<reference evidence="12" key="1">
    <citation type="submission" date="2018-05" db="EMBL/GenBank/DDBJ databases">
        <authorList>
            <person name="Li X."/>
        </authorList>
    </citation>
    <scope>NUCLEOTIDE SEQUENCE [LARGE SCALE GENOMIC DNA]</scope>
    <source>
        <strain evidence="12">YIM 73061</strain>
    </source>
</reference>
<dbReference type="SUPFAM" id="SSF55811">
    <property type="entry name" value="Nudix"/>
    <property type="match status" value="1"/>
</dbReference>
<dbReference type="GO" id="GO:0019693">
    <property type="term" value="P:ribose phosphate metabolic process"/>
    <property type="evidence" value="ECO:0007669"/>
    <property type="project" value="TreeGrafter"/>
</dbReference>
<comment type="subunit">
    <text evidence="4">Homodimer.</text>
</comment>
<protein>
    <recommendedName>
        <fullName evidence="5">GDP-mannose pyrophosphatase</fullName>
    </recommendedName>
    <alternativeName>
        <fullName evidence="7">GDP-mannose hydrolase</fullName>
    </alternativeName>
    <alternativeName>
        <fullName evidence="8">GDPMK</fullName>
    </alternativeName>
</protein>
<dbReference type="InterPro" id="IPR000086">
    <property type="entry name" value="NUDIX_hydrolase_dom"/>
</dbReference>
<evidence type="ECO:0000256" key="6">
    <source>
        <dbReference type="ARBA" id="ARBA00022801"/>
    </source>
</evidence>
<evidence type="ECO:0000256" key="3">
    <source>
        <dbReference type="ARBA" id="ARBA00007275"/>
    </source>
</evidence>
<dbReference type="AlphaFoldDB" id="A0A328ATG2"/>
<dbReference type="GO" id="GO:0016818">
    <property type="term" value="F:hydrolase activity, acting on acid anhydrides, in phosphorus-containing anhydrides"/>
    <property type="evidence" value="ECO:0007669"/>
    <property type="project" value="InterPro"/>
</dbReference>
<dbReference type="RefSeq" id="WP_111514016.1">
    <property type="nucleotide sequence ID" value="NZ_QFYR01000001.1"/>
</dbReference>
<dbReference type="CDD" id="cd24157">
    <property type="entry name" value="NUDIX_GDPMK"/>
    <property type="match status" value="1"/>
</dbReference>
<feature type="binding site" evidence="9">
    <location>
        <position position="94"/>
    </location>
    <ligand>
        <name>Mg(2+)</name>
        <dbReference type="ChEBI" id="CHEBI:18420"/>
        <label>1</label>
    </ligand>
</feature>
<feature type="binding site" evidence="9">
    <location>
        <position position="78"/>
    </location>
    <ligand>
        <name>Mg(2+)</name>
        <dbReference type="ChEBI" id="CHEBI:18420"/>
        <label>1</label>
    </ligand>
</feature>
<comment type="cofactor">
    <cofactor evidence="2 9">
        <name>Mg(2+)</name>
        <dbReference type="ChEBI" id="CHEBI:18420"/>
    </cofactor>
</comment>
<evidence type="ECO:0000256" key="5">
    <source>
        <dbReference type="ARBA" id="ARBA00016377"/>
    </source>
</evidence>
<evidence type="ECO:0000256" key="7">
    <source>
        <dbReference type="ARBA" id="ARBA00032162"/>
    </source>
</evidence>
<evidence type="ECO:0000256" key="2">
    <source>
        <dbReference type="ARBA" id="ARBA00001946"/>
    </source>
</evidence>
<dbReference type="PROSITE" id="PS51462">
    <property type="entry name" value="NUDIX"/>
    <property type="match status" value="1"/>
</dbReference>